<keyword evidence="9" id="KW-1185">Reference proteome</keyword>
<evidence type="ECO:0000313" key="9">
    <source>
        <dbReference type="Proteomes" id="UP001056381"/>
    </source>
</evidence>
<evidence type="ECO:0000256" key="4">
    <source>
        <dbReference type="ARBA" id="ARBA00022768"/>
    </source>
</evidence>
<dbReference type="AlphaFoldDB" id="A0A9Q8X174"/>
<dbReference type="Gene3D" id="1.10.286.20">
    <property type="match status" value="1"/>
</dbReference>
<evidence type="ECO:0000256" key="1">
    <source>
        <dbReference type="ARBA" id="ARBA00005532"/>
    </source>
</evidence>
<dbReference type="HAMAP" id="MF_00050">
    <property type="entry name" value="EF_Ts"/>
    <property type="match status" value="1"/>
</dbReference>
<dbReference type="InterPro" id="IPR036402">
    <property type="entry name" value="EF-Ts_dimer_sf"/>
</dbReference>
<gene>
    <name evidence="6 8" type="primary">tsf</name>
    <name evidence="8" type="ORF">M9B40_01060</name>
</gene>
<protein>
    <recommendedName>
        <fullName evidence="2 6">Elongation factor Ts</fullName>
        <shortName evidence="6">EF-Ts</shortName>
    </recommendedName>
</protein>
<dbReference type="InterPro" id="IPR014039">
    <property type="entry name" value="Transl_elong_EFTs/EF1B_dimer"/>
</dbReference>
<sequence length="262" mass="29799">MITAQQVKELRDRTGISMMDCKDALSEANGDIEKAIEILRKKSIIKAEKKSSREANEGAIVAGGSSSNYFLIEVNTETDFAANDQEFKKFLTELKEFCERNKLNDLEDLQKKFNDKTLEIIQKIGENIKISYFEKITSDNDSVYIYVHSDNKLASLVHLEKKDDELGKDIAMQVSANAPLAIYPEEIDQQILDKEKEIALATIENEKKPDEIKEKIVMGKLKKFKDENSLTEQAFIKNPDSKIKDLLSDNKVLGFLRKKVGE</sequence>
<proteinExistence type="inferred from homology"/>
<dbReference type="Proteomes" id="UP001056381">
    <property type="component" value="Chromosome"/>
</dbReference>
<comment type="similarity">
    <text evidence="1 6">Belongs to the EF-Ts family.</text>
</comment>
<evidence type="ECO:0000256" key="3">
    <source>
        <dbReference type="ARBA" id="ARBA00022490"/>
    </source>
</evidence>
<evidence type="ECO:0000256" key="2">
    <source>
        <dbReference type="ARBA" id="ARBA00016956"/>
    </source>
</evidence>
<dbReference type="Pfam" id="PF00889">
    <property type="entry name" value="EF_TS"/>
    <property type="match status" value="1"/>
</dbReference>
<evidence type="ECO:0000256" key="5">
    <source>
        <dbReference type="ARBA" id="ARBA00022917"/>
    </source>
</evidence>
<dbReference type="SUPFAM" id="SSF54713">
    <property type="entry name" value="Elongation factor Ts (EF-Ts), dimerisation domain"/>
    <property type="match status" value="2"/>
</dbReference>
<dbReference type="NCBIfam" id="TIGR00116">
    <property type="entry name" value="tsf"/>
    <property type="match status" value="1"/>
</dbReference>
<name>A0A9Q8X174_9GAMM</name>
<dbReference type="GO" id="GO:0003746">
    <property type="term" value="F:translation elongation factor activity"/>
    <property type="evidence" value="ECO:0007669"/>
    <property type="project" value="UniProtKB-UniRule"/>
</dbReference>
<dbReference type="FunFam" id="1.10.8.10:FF:000001">
    <property type="entry name" value="Elongation factor Ts"/>
    <property type="match status" value="1"/>
</dbReference>
<dbReference type="SUPFAM" id="SSF46934">
    <property type="entry name" value="UBA-like"/>
    <property type="match status" value="1"/>
</dbReference>
<evidence type="ECO:0000256" key="6">
    <source>
        <dbReference type="HAMAP-Rule" id="MF_00050"/>
    </source>
</evidence>
<dbReference type="PANTHER" id="PTHR11741:SF0">
    <property type="entry name" value="ELONGATION FACTOR TS, MITOCHONDRIAL"/>
    <property type="match status" value="1"/>
</dbReference>
<comment type="function">
    <text evidence="6">Associates with the EF-Tu.GDP complex and induces the exchange of GDP to GTP. It remains bound to the aminoacyl-tRNA.EF-Tu.GTP complex up to the GTP hydrolysis stage on the ribosome.</text>
</comment>
<dbReference type="Gene3D" id="3.30.479.20">
    <property type="entry name" value="Elongation factor Ts, dimerisation domain"/>
    <property type="match status" value="2"/>
</dbReference>
<comment type="caution">
    <text evidence="6">Lacks conserved residue(s) required for the propagation of feature annotation.</text>
</comment>
<keyword evidence="5 6" id="KW-0648">Protein biosynthesis</keyword>
<feature type="domain" description="Translation elongation factor EFTs/EF1B dimerisation" evidence="7">
    <location>
        <begin position="71"/>
        <end position="262"/>
    </location>
</feature>
<keyword evidence="4 6" id="KW-0251">Elongation factor</keyword>
<organism evidence="8 9">
    <name type="scientific">SAR86 cluster bacterium</name>
    <dbReference type="NCBI Taxonomy" id="2030880"/>
    <lineage>
        <taxon>Bacteria</taxon>
        <taxon>Pseudomonadati</taxon>
        <taxon>Pseudomonadota</taxon>
        <taxon>Gammaproteobacteria</taxon>
        <taxon>SAR86 cluster</taxon>
    </lineage>
</organism>
<accession>A0A9Q8X174</accession>
<dbReference type="InterPro" id="IPR001816">
    <property type="entry name" value="Transl_elong_EFTs/EF1B"/>
</dbReference>
<evidence type="ECO:0000313" key="8">
    <source>
        <dbReference type="EMBL" id="URQ63379.1"/>
    </source>
</evidence>
<reference evidence="8" key="1">
    <citation type="submission" date="2022-05" db="EMBL/GenBank/DDBJ databases">
        <title>Single-amplified genomics reveal most streamlined microbe among free-living bacteria.</title>
        <authorList>
            <person name="Roda-Garcia J."/>
            <person name="Haro-Moreno J.M."/>
            <person name="Rodriguez-Valera F."/>
            <person name="Almagro-Moreno S."/>
            <person name="Lopez-Perez M."/>
        </authorList>
    </citation>
    <scope>NUCLEOTIDE SEQUENCE</scope>
    <source>
        <strain evidence="8">TMED112-D2-2</strain>
    </source>
</reference>
<evidence type="ECO:0000259" key="7">
    <source>
        <dbReference type="Pfam" id="PF00889"/>
    </source>
</evidence>
<dbReference type="CDD" id="cd14275">
    <property type="entry name" value="UBA_EF-Ts"/>
    <property type="match status" value="1"/>
</dbReference>
<dbReference type="GO" id="GO:0005737">
    <property type="term" value="C:cytoplasm"/>
    <property type="evidence" value="ECO:0007669"/>
    <property type="project" value="UniProtKB-SubCell"/>
</dbReference>
<keyword evidence="3 6" id="KW-0963">Cytoplasm</keyword>
<dbReference type="InterPro" id="IPR009060">
    <property type="entry name" value="UBA-like_sf"/>
</dbReference>
<dbReference type="PANTHER" id="PTHR11741">
    <property type="entry name" value="ELONGATION FACTOR TS"/>
    <property type="match status" value="1"/>
</dbReference>
<comment type="subcellular location">
    <subcellularLocation>
        <location evidence="6">Cytoplasm</location>
    </subcellularLocation>
</comment>
<dbReference type="EMBL" id="CP097966">
    <property type="protein sequence ID" value="URQ63379.1"/>
    <property type="molecule type" value="Genomic_DNA"/>
</dbReference>
<dbReference type="Gene3D" id="1.10.8.10">
    <property type="entry name" value="DNA helicase RuvA subunit, C-terminal domain"/>
    <property type="match status" value="1"/>
</dbReference>